<dbReference type="InterPro" id="IPR036282">
    <property type="entry name" value="Glutathione-S-Trfase_C_sf"/>
</dbReference>
<dbReference type="SUPFAM" id="SSF47616">
    <property type="entry name" value="GST C-terminal domain-like"/>
    <property type="match status" value="1"/>
</dbReference>
<dbReference type="InterPro" id="IPR004046">
    <property type="entry name" value="GST_C"/>
</dbReference>
<dbReference type="InterPro" id="IPR004045">
    <property type="entry name" value="Glutathione_S-Trfase_N"/>
</dbReference>
<sequence>MASAIENEKITLTYFQEISARGQFVTAILDIIGRKYELKSIPHGKWETEKLNTPFGVLPVLDVDGKKIGGTVTIARFVAERYGKGKLDQESDPFISAYYEGQADISNEILVKLYTYSFAKEEEKEDKRKAFESYAKDKLSFLEKSIKPGGSFQGKEGKLTWSEIVISSLLRDIRSVYPNHEEVLKEFPNLRAMCENICRLLPKK</sequence>
<evidence type="ECO:0000313" key="2">
    <source>
        <dbReference type="EMBL" id="KAI6655971.1"/>
    </source>
</evidence>
<gene>
    <name evidence="2" type="ORF">LOD99_1705</name>
    <name evidence="3" type="ORF">LOD99_1716</name>
</gene>
<proteinExistence type="predicted"/>
<feature type="domain" description="GST N-terminal" evidence="1">
    <location>
        <begin position="8"/>
        <end position="86"/>
    </location>
</feature>
<keyword evidence="4" id="KW-1185">Reference proteome</keyword>
<evidence type="ECO:0000259" key="1">
    <source>
        <dbReference type="PROSITE" id="PS50404"/>
    </source>
</evidence>
<dbReference type="AlphaFoldDB" id="A0AAV7K482"/>
<dbReference type="Pfam" id="PF14497">
    <property type="entry name" value="GST_C_3"/>
    <property type="match status" value="1"/>
</dbReference>
<evidence type="ECO:0000313" key="4">
    <source>
        <dbReference type="Proteomes" id="UP001165289"/>
    </source>
</evidence>
<reference evidence="2" key="1">
    <citation type="submission" date="2022-02" db="EMBL/GenBank/DDBJ databases">
        <authorList>
            <person name="Santini S."/>
            <person name="Jourda C."/>
            <person name="Belahbib H."/>
            <person name="Rocher C."/>
            <person name="Selva M."/>
            <person name="Borchiellini C."/>
            <person name="Renard E."/>
        </authorList>
    </citation>
    <scope>NUCLEOTIDE SEQUENCE</scope>
    <source>
        <strain evidence="2">SPO-2</strain>
    </source>
</reference>
<dbReference type="GO" id="GO:0006749">
    <property type="term" value="P:glutathione metabolic process"/>
    <property type="evidence" value="ECO:0007669"/>
    <property type="project" value="TreeGrafter"/>
</dbReference>
<name>A0AAV7K482_9METZ</name>
<reference evidence="2 4" key="2">
    <citation type="journal article" date="2023" name="BMC Biol.">
        <title>The compact genome of the sponge Oopsacas minuta (Hexactinellida) is lacking key metazoan core genes.</title>
        <authorList>
            <person name="Santini S."/>
            <person name="Schenkelaars Q."/>
            <person name="Jourda C."/>
            <person name="Duchesne M."/>
            <person name="Belahbib H."/>
            <person name="Rocher C."/>
            <person name="Selva M."/>
            <person name="Riesgo A."/>
            <person name="Vervoort M."/>
            <person name="Leys S.P."/>
            <person name="Kodjabachian L."/>
            <person name="Le Bivic A."/>
            <person name="Borchiellini C."/>
            <person name="Claverie J.M."/>
            <person name="Renard E."/>
        </authorList>
    </citation>
    <scope>NUCLEOTIDE SEQUENCE [LARGE SCALE GENOMIC DNA]</scope>
    <source>
        <strain evidence="2">SPO-2</strain>
    </source>
</reference>
<dbReference type="PANTHER" id="PTHR11571:SF150">
    <property type="entry name" value="GLUTATHIONE S-TRANSFERASE"/>
    <property type="match status" value="1"/>
</dbReference>
<evidence type="ECO:0000313" key="3">
    <source>
        <dbReference type="EMBL" id="KAI6655982.1"/>
    </source>
</evidence>
<dbReference type="PROSITE" id="PS50404">
    <property type="entry name" value="GST_NTER"/>
    <property type="match status" value="1"/>
</dbReference>
<dbReference type="EMBL" id="JAKMXF010000166">
    <property type="protein sequence ID" value="KAI6655971.1"/>
    <property type="molecule type" value="Genomic_DNA"/>
</dbReference>
<dbReference type="Gene3D" id="3.40.30.10">
    <property type="entry name" value="Glutaredoxin"/>
    <property type="match status" value="1"/>
</dbReference>
<dbReference type="Proteomes" id="UP001165289">
    <property type="component" value="Unassembled WGS sequence"/>
</dbReference>
<dbReference type="InterPro" id="IPR036249">
    <property type="entry name" value="Thioredoxin-like_sf"/>
</dbReference>
<dbReference type="SUPFAM" id="SSF52833">
    <property type="entry name" value="Thioredoxin-like"/>
    <property type="match status" value="1"/>
</dbReference>
<dbReference type="GO" id="GO:0004364">
    <property type="term" value="F:glutathione transferase activity"/>
    <property type="evidence" value="ECO:0007669"/>
    <property type="project" value="TreeGrafter"/>
</dbReference>
<accession>A0AAV7K482</accession>
<dbReference type="Gene3D" id="1.20.1050.10">
    <property type="match status" value="1"/>
</dbReference>
<comment type="caution">
    <text evidence="2">The sequence shown here is derived from an EMBL/GenBank/DDBJ whole genome shotgun (WGS) entry which is preliminary data.</text>
</comment>
<dbReference type="PANTHER" id="PTHR11571">
    <property type="entry name" value="GLUTATHIONE S-TRANSFERASE"/>
    <property type="match status" value="1"/>
</dbReference>
<organism evidence="2 4">
    <name type="scientific">Oopsacas minuta</name>
    <dbReference type="NCBI Taxonomy" id="111878"/>
    <lineage>
        <taxon>Eukaryota</taxon>
        <taxon>Metazoa</taxon>
        <taxon>Porifera</taxon>
        <taxon>Hexactinellida</taxon>
        <taxon>Hexasterophora</taxon>
        <taxon>Lyssacinosida</taxon>
        <taxon>Leucopsacidae</taxon>
        <taxon>Oopsacas</taxon>
    </lineage>
</organism>
<protein>
    <recommendedName>
        <fullName evidence="1">GST N-terminal domain-containing protein</fullName>
    </recommendedName>
</protein>
<dbReference type="EMBL" id="JAKMXF010000166">
    <property type="protein sequence ID" value="KAI6655982.1"/>
    <property type="molecule type" value="Genomic_DNA"/>
</dbReference>
<dbReference type="InterPro" id="IPR050213">
    <property type="entry name" value="GST_superfamily"/>
</dbReference>